<name>A0ABW5QT75_9BACL</name>
<organism evidence="1 2">
    <name type="scientific">Paenibacillus thailandensis</name>
    <dbReference type="NCBI Taxonomy" id="393250"/>
    <lineage>
        <taxon>Bacteria</taxon>
        <taxon>Bacillati</taxon>
        <taxon>Bacillota</taxon>
        <taxon>Bacilli</taxon>
        <taxon>Bacillales</taxon>
        <taxon>Paenibacillaceae</taxon>
        <taxon>Paenibacillus</taxon>
    </lineage>
</organism>
<keyword evidence="2" id="KW-1185">Reference proteome</keyword>
<protein>
    <submittedName>
        <fullName evidence="1">Uncharacterized protein</fullName>
    </submittedName>
</protein>
<dbReference type="RefSeq" id="WP_379270226.1">
    <property type="nucleotide sequence ID" value="NZ_JBHUGT010000013.1"/>
</dbReference>
<comment type="caution">
    <text evidence="1">The sequence shown here is derived from an EMBL/GenBank/DDBJ whole genome shotgun (WGS) entry which is preliminary data.</text>
</comment>
<sequence length="63" mass="7353">MNPTRYDLKNNADFFYAVYCGKTVYYVSASRIGCGRTDLYTDDYVVIDGEYFSRKDCEFFVDA</sequence>
<dbReference type="Proteomes" id="UP001597493">
    <property type="component" value="Unassembled WGS sequence"/>
</dbReference>
<gene>
    <name evidence="1" type="ORF">ACFSW5_04570</name>
</gene>
<evidence type="ECO:0000313" key="2">
    <source>
        <dbReference type="Proteomes" id="UP001597493"/>
    </source>
</evidence>
<evidence type="ECO:0000313" key="1">
    <source>
        <dbReference type="EMBL" id="MFD2659537.1"/>
    </source>
</evidence>
<proteinExistence type="predicted"/>
<dbReference type="EMBL" id="JBHUMY010000005">
    <property type="protein sequence ID" value="MFD2659537.1"/>
    <property type="molecule type" value="Genomic_DNA"/>
</dbReference>
<accession>A0ABW5QT75</accession>
<reference evidence="2" key="1">
    <citation type="journal article" date="2019" name="Int. J. Syst. Evol. Microbiol.">
        <title>The Global Catalogue of Microorganisms (GCM) 10K type strain sequencing project: providing services to taxonomists for standard genome sequencing and annotation.</title>
        <authorList>
            <consortium name="The Broad Institute Genomics Platform"/>
            <consortium name="The Broad Institute Genome Sequencing Center for Infectious Disease"/>
            <person name="Wu L."/>
            <person name="Ma J."/>
        </authorList>
    </citation>
    <scope>NUCLEOTIDE SEQUENCE [LARGE SCALE GENOMIC DNA]</scope>
    <source>
        <strain evidence="2">TISTR 1827</strain>
    </source>
</reference>